<dbReference type="SUPFAM" id="SSF51366">
    <property type="entry name" value="Ribulose-phoshate binding barrel"/>
    <property type="match status" value="1"/>
</dbReference>
<proteinExistence type="inferred from homology"/>
<comment type="caution">
    <text evidence="8">The sequence shown here is derived from an EMBL/GenBank/DDBJ whole genome shotgun (WGS) entry which is preliminary data.</text>
</comment>
<dbReference type="UniPathway" id="UPA00629">
    <property type="reaction ID" value="UER00682"/>
</dbReference>
<dbReference type="PANTHER" id="PTHR36204">
    <property type="entry name" value="N-ACETYLMANNOSAMINE-6-PHOSPHATE 2-EPIMERASE-RELATED"/>
    <property type="match status" value="1"/>
</dbReference>
<dbReference type="GO" id="GO:0047465">
    <property type="term" value="F:N-acylglucosamine-6-phosphate 2-epimerase activity"/>
    <property type="evidence" value="ECO:0007669"/>
    <property type="project" value="UniProtKB-EC"/>
</dbReference>
<protein>
    <recommendedName>
        <fullName evidence="7">Putative N-acetylmannosamine-6-phosphate 2-epimerase</fullName>
        <ecNumber evidence="7">5.1.3.9</ecNumber>
    </recommendedName>
    <alternativeName>
        <fullName evidence="7">ManNAc-6-P epimerase</fullName>
    </alternativeName>
</protein>
<sequence length="233" mass="25113">MLDKIKGGLVVSCQALEHEPLHSSFIMSKMALAAKEGGAAGIRANSKADIIAIKQEVELPVIGIVKRDYEDSDVFITATRKEIDELLESGCEMIAMDATLRKRPGSDTIAALVAYCRKKNPKVQLMADISTLEEAVAAEVLGFDCVSTTLHGYTPYTSHTKLYEQDFAFLKAVIEEIRVPVVAEGNVLTPEMYRRCLELGAASVVVGGAITRPKEITARFVKAGSSIHNGGSA</sequence>
<dbReference type="EMBL" id="QXQA01000007">
    <property type="protein sequence ID" value="RIX52366.1"/>
    <property type="molecule type" value="Genomic_DNA"/>
</dbReference>
<dbReference type="InterPro" id="IPR013785">
    <property type="entry name" value="Aldolase_TIM"/>
</dbReference>
<dbReference type="GO" id="GO:0006053">
    <property type="term" value="P:N-acetylmannosamine catabolic process"/>
    <property type="evidence" value="ECO:0007669"/>
    <property type="project" value="TreeGrafter"/>
</dbReference>
<name>A0A3A1UXC4_9BACL</name>
<dbReference type="NCBIfam" id="NF002231">
    <property type="entry name" value="PRK01130.1"/>
    <property type="match status" value="1"/>
</dbReference>
<dbReference type="AlphaFoldDB" id="A0A3A1UXC4"/>
<organism evidence="8 9">
    <name type="scientific">Paenibacillus nanensis</name>
    <dbReference type="NCBI Taxonomy" id="393251"/>
    <lineage>
        <taxon>Bacteria</taxon>
        <taxon>Bacillati</taxon>
        <taxon>Bacillota</taxon>
        <taxon>Bacilli</taxon>
        <taxon>Bacillales</taxon>
        <taxon>Paenibacillaceae</taxon>
        <taxon>Paenibacillus</taxon>
    </lineage>
</organism>
<evidence type="ECO:0000256" key="5">
    <source>
        <dbReference type="ARBA" id="ARBA00023235"/>
    </source>
</evidence>
<evidence type="ECO:0000313" key="9">
    <source>
        <dbReference type="Proteomes" id="UP000266482"/>
    </source>
</evidence>
<accession>A0A3A1UXC4</accession>
<dbReference type="Gene3D" id="3.20.20.70">
    <property type="entry name" value="Aldolase class I"/>
    <property type="match status" value="1"/>
</dbReference>
<dbReference type="GO" id="GO:0019262">
    <property type="term" value="P:N-acetylneuraminate catabolic process"/>
    <property type="evidence" value="ECO:0007669"/>
    <property type="project" value="UniProtKB-UniRule"/>
</dbReference>
<dbReference type="InterPro" id="IPR007260">
    <property type="entry name" value="NanE"/>
</dbReference>
<evidence type="ECO:0000256" key="1">
    <source>
        <dbReference type="ARBA" id="ARBA00000056"/>
    </source>
</evidence>
<comment type="catalytic activity">
    <reaction evidence="1 7">
        <text>an N-acyl-D-glucosamine 6-phosphate = an N-acyl-D-mannosamine 6-phosphate</text>
        <dbReference type="Rhea" id="RHEA:23932"/>
        <dbReference type="ChEBI" id="CHEBI:57599"/>
        <dbReference type="ChEBI" id="CHEBI:57666"/>
        <dbReference type="EC" id="5.1.3.9"/>
    </reaction>
</comment>
<evidence type="ECO:0000313" key="8">
    <source>
        <dbReference type="EMBL" id="RIX52366.1"/>
    </source>
</evidence>
<comment type="pathway">
    <text evidence="3 7">Amino-sugar metabolism; N-acetylneuraminate degradation; D-fructose 6-phosphate from N-acetylneuraminate: step 3/5.</text>
</comment>
<comment type="function">
    <text evidence="2 7">Converts N-acetylmannosamine-6-phosphate (ManNAc-6-P) to N-acetylglucosamine-6-phosphate (GlcNAc-6-P).</text>
</comment>
<evidence type="ECO:0000256" key="2">
    <source>
        <dbReference type="ARBA" id="ARBA00002147"/>
    </source>
</evidence>
<evidence type="ECO:0000256" key="6">
    <source>
        <dbReference type="ARBA" id="ARBA00023277"/>
    </source>
</evidence>
<evidence type="ECO:0000256" key="3">
    <source>
        <dbReference type="ARBA" id="ARBA00005081"/>
    </source>
</evidence>
<dbReference type="EC" id="5.1.3.9" evidence="7"/>
<dbReference type="Pfam" id="PF04131">
    <property type="entry name" value="NanE"/>
    <property type="match status" value="1"/>
</dbReference>
<dbReference type="Proteomes" id="UP000266482">
    <property type="component" value="Unassembled WGS sequence"/>
</dbReference>
<dbReference type="GO" id="GO:0005975">
    <property type="term" value="P:carbohydrate metabolic process"/>
    <property type="evidence" value="ECO:0007669"/>
    <property type="project" value="UniProtKB-UniRule"/>
</dbReference>
<evidence type="ECO:0000256" key="4">
    <source>
        <dbReference type="ARBA" id="ARBA00007439"/>
    </source>
</evidence>
<dbReference type="OrthoDB" id="9781704at2"/>
<evidence type="ECO:0000256" key="7">
    <source>
        <dbReference type="HAMAP-Rule" id="MF_01235"/>
    </source>
</evidence>
<keyword evidence="6 7" id="KW-0119">Carbohydrate metabolism</keyword>
<dbReference type="CDD" id="cd04729">
    <property type="entry name" value="NanE"/>
    <property type="match status" value="1"/>
</dbReference>
<reference evidence="8 9" key="1">
    <citation type="submission" date="2018-09" db="EMBL/GenBank/DDBJ databases">
        <title>Paenibacillus aracenensis nov. sp. isolated from a cave in southern Spain.</title>
        <authorList>
            <person name="Jurado V."/>
            <person name="Gutierrez-Patricio S."/>
            <person name="Gonzalez-Pimentel J.L."/>
            <person name="Miller A.Z."/>
            <person name="Laiz L."/>
            <person name="Saiz-Jimenez C."/>
        </authorList>
    </citation>
    <scope>NUCLEOTIDE SEQUENCE [LARGE SCALE GENOMIC DNA]</scope>
    <source>
        <strain evidence="8 9">DSM 22867</strain>
    </source>
</reference>
<dbReference type="HAMAP" id="MF_01235">
    <property type="entry name" value="ManNAc6P_epimer"/>
    <property type="match status" value="1"/>
</dbReference>
<dbReference type="PANTHER" id="PTHR36204:SF1">
    <property type="entry name" value="N-ACETYLMANNOSAMINE-6-PHOSPHATE 2-EPIMERASE-RELATED"/>
    <property type="match status" value="1"/>
</dbReference>
<comment type="similarity">
    <text evidence="4 7">Belongs to the NanE family.</text>
</comment>
<gene>
    <name evidence="7" type="primary">nanE</name>
    <name evidence="8" type="ORF">D3P08_12855</name>
</gene>
<dbReference type="FunFam" id="3.20.20.70:FF:000035">
    <property type="entry name" value="Putative N-acetylmannosamine-6-phosphate 2-epimerase"/>
    <property type="match status" value="1"/>
</dbReference>
<dbReference type="RefSeq" id="WP_119600093.1">
    <property type="nucleotide sequence ID" value="NZ_QXQA01000007.1"/>
</dbReference>
<dbReference type="InterPro" id="IPR011060">
    <property type="entry name" value="RibuloseP-bd_barrel"/>
</dbReference>
<dbReference type="GO" id="GO:0005829">
    <property type="term" value="C:cytosol"/>
    <property type="evidence" value="ECO:0007669"/>
    <property type="project" value="TreeGrafter"/>
</dbReference>
<keyword evidence="5 7" id="KW-0413">Isomerase</keyword>
<keyword evidence="9" id="KW-1185">Reference proteome</keyword>